<accession>A0ACB9ZMC9</accession>
<dbReference type="Proteomes" id="UP001060085">
    <property type="component" value="Linkage Group LG08"/>
</dbReference>
<reference evidence="2" key="1">
    <citation type="journal article" date="2023" name="Nat. Plants">
        <title>Single-cell RNA sequencing provides a high-resolution roadmap for understanding the multicellular compartmentation of specialized metabolism.</title>
        <authorList>
            <person name="Sun S."/>
            <person name="Shen X."/>
            <person name="Li Y."/>
            <person name="Li Y."/>
            <person name="Wang S."/>
            <person name="Li R."/>
            <person name="Zhang H."/>
            <person name="Shen G."/>
            <person name="Guo B."/>
            <person name="Wei J."/>
            <person name="Xu J."/>
            <person name="St-Pierre B."/>
            <person name="Chen S."/>
            <person name="Sun C."/>
        </authorList>
    </citation>
    <scope>NUCLEOTIDE SEQUENCE [LARGE SCALE GENOMIC DNA]</scope>
</reference>
<dbReference type="EMBL" id="CM044708">
    <property type="protein sequence ID" value="KAI5648421.1"/>
    <property type="molecule type" value="Genomic_DNA"/>
</dbReference>
<sequence>MYNITKDYMIREYMETTYSRQNMGSMRKQEGFHTKFSRDKRNFYCGGGNGDNTYSGNKHGNGNFTPKGHNGDGSFSFYAKSYKHNSYDDYGRYGKVNVKYVEHSPYDCYKESQDIYDFRGHMKSMEPSIVKEVPKVKQFPHAKLEVEEGVGTHVEKENSNEDSCKFMSEKNSEKEKYIEIQARMKEDSFPTRDEELQESIIRVRERRIKEKDDKAAHGLMIEIERNNEGRFKLEEEETKRSEEQSLPLYLPSTLIMQELQHMRKEIGDTGRDMTNLSMEQRGRSNIGGHVTPHTQRGYGSYNSHVPYETPVQSTHQFYMVVDKPTLEMVGMED</sequence>
<organism evidence="1 2">
    <name type="scientific">Catharanthus roseus</name>
    <name type="common">Madagascar periwinkle</name>
    <name type="synonym">Vinca rosea</name>
    <dbReference type="NCBI Taxonomy" id="4058"/>
    <lineage>
        <taxon>Eukaryota</taxon>
        <taxon>Viridiplantae</taxon>
        <taxon>Streptophyta</taxon>
        <taxon>Embryophyta</taxon>
        <taxon>Tracheophyta</taxon>
        <taxon>Spermatophyta</taxon>
        <taxon>Magnoliopsida</taxon>
        <taxon>eudicotyledons</taxon>
        <taxon>Gunneridae</taxon>
        <taxon>Pentapetalae</taxon>
        <taxon>asterids</taxon>
        <taxon>lamiids</taxon>
        <taxon>Gentianales</taxon>
        <taxon>Apocynaceae</taxon>
        <taxon>Rauvolfioideae</taxon>
        <taxon>Vinceae</taxon>
        <taxon>Catharanthinae</taxon>
        <taxon>Catharanthus</taxon>
    </lineage>
</organism>
<evidence type="ECO:0000313" key="1">
    <source>
        <dbReference type="EMBL" id="KAI5648421.1"/>
    </source>
</evidence>
<evidence type="ECO:0000313" key="2">
    <source>
        <dbReference type="Proteomes" id="UP001060085"/>
    </source>
</evidence>
<name>A0ACB9ZMC9_CATRO</name>
<keyword evidence="2" id="KW-1185">Reference proteome</keyword>
<proteinExistence type="predicted"/>
<protein>
    <submittedName>
        <fullName evidence="1">Uncharacterized protein</fullName>
    </submittedName>
</protein>
<gene>
    <name evidence="1" type="ORF">M9H77_34426</name>
</gene>
<comment type="caution">
    <text evidence="1">The sequence shown here is derived from an EMBL/GenBank/DDBJ whole genome shotgun (WGS) entry which is preliminary data.</text>
</comment>